<proteinExistence type="predicted"/>
<dbReference type="Proteomes" id="UP000054538">
    <property type="component" value="Unassembled WGS sequence"/>
</dbReference>
<reference evidence="1 2" key="1">
    <citation type="submission" date="2014-04" db="EMBL/GenBank/DDBJ databases">
        <authorList>
            <consortium name="DOE Joint Genome Institute"/>
            <person name="Kuo A."/>
            <person name="Kohler A."/>
            <person name="Jargeat P."/>
            <person name="Nagy L.G."/>
            <person name="Floudas D."/>
            <person name="Copeland A."/>
            <person name="Barry K.W."/>
            <person name="Cichocki N."/>
            <person name="Veneault-Fourrey C."/>
            <person name="LaButti K."/>
            <person name="Lindquist E.A."/>
            <person name="Lipzen A."/>
            <person name="Lundell T."/>
            <person name="Morin E."/>
            <person name="Murat C."/>
            <person name="Sun H."/>
            <person name="Tunlid A."/>
            <person name="Henrissat B."/>
            <person name="Grigoriev I.V."/>
            <person name="Hibbett D.S."/>
            <person name="Martin F."/>
            <person name="Nordberg H.P."/>
            <person name="Cantor M.N."/>
            <person name="Hua S.X."/>
        </authorList>
    </citation>
    <scope>NUCLEOTIDE SEQUENCE [LARGE SCALE GENOMIC DNA]</scope>
    <source>
        <strain evidence="1 2">Ve08.2h10</strain>
    </source>
</reference>
<evidence type="ECO:0000313" key="1">
    <source>
        <dbReference type="EMBL" id="KIK72122.1"/>
    </source>
</evidence>
<dbReference type="InParanoid" id="A0A0D0BKC6"/>
<dbReference type="HOGENOM" id="CLU_2979788_0_0_1"/>
<evidence type="ECO:0000313" key="2">
    <source>
        <dbReference type="Proteomes" id="UP000054538"/>
    </source>
</evidence>
<organism evidence="1 2">
    <name type="scientific">Paxillus rubicundulus Ve08.2h10</name>
    <dbReference type="NCBI Taxonomy" id="930991"/>
    <lineage>
        <taxon>Eukaryota</taxon>
        <taxon>Fungi</taxon>
        <taxon>Dikarya</taxon>
        <taxon>Basidiomycota</taxon>
        <taxon>Agaricomycotina</taxon>
        <taxon>Agaricomycetes</taxon>
        <taxon>Agaricomycetidae</taxon>
        <taxon>Boletales</taxon>
        <taxon>Paxilineae</taxon>
        <taxon>Paxillaceae</taxon>
        <taxon>Paxillus</taxon>
    </lineage>
</organism>
<protein>
    <submittedName>
        <fullName evidence="1">Uncharacterized protein</fullName>
    </submittedName>
</protein>
<dbReference type="AlphaFoldDB" id="A0A0D0BKC6"/>
<sequence length="58" mass="6361">MPENLSGKANYGSRTVGQSHSEVFQLNVKTVDHSGMIFCMSSSWVELANFKKVSLPDA</sequence>
<reference evidence="2" key="2">
    <citation type="submission" date="2015-01" db="EMBL/GenBank/DDBJ databases">
        <title>Evolutionary Origins and Diversification of the Mycorrhizal Mutualists.</title>
        <authorList>
            <consortium name="DOE Joint Genome Institute"/>
            <consortium name="Mycorrhizal Genomics Consortium"/>
            <person name="Kohler A."/>
            <person name="Kuo A."/>
            <person name="Nagy L.G."/>
            <person name="Floudas D."/>
            <person name="Copeland A."/>
            <person name="Barry K.W."/>
            <person name="Cichocki N."/>
            <person name="Veneault-Fourrey C."/>
            <person name="LaButti K."/>
            <person name="Lindquist E.A."/>
            <person name="Lipzen A."/>
            <person name="Lundell T."/>
            <person name="Morin E."/>
            <person name="Murat C."/>
            <person name="Riley R."/>
            <person name="Ohm R."/>
            <person name="Sun H."/>
            <person name="Tunlid A."/>
            <person name="Henrissat B."/>
            <person name="Grigoriev I.V."/>
            <person name="Hibbett D.S."/>
            <person name="Martin F."/>
        </authorList>
    </citation>
    <scope>NUCLEOTIDE SEQUENCE [LARGE SCALE GENOMIC DNA]</scope>
    <source>
        <strain evidence="2">Ve08.2h10</strain>
    </source>
</reference>
<gene>
    <name evidence="1" type="ORF">PAXRUDRAFT_22369</name>
</gene>
<name>A0A0D0BKC6_9AGAM</name>
<dbReference type="EMBL" id="KN831207">
    <property type="protein sequence ID" value="KIK72122.1"/>
    <property type="molecule type" value="Genomic_DNA"/>
</dbReference>
<keyword evidence="2" id="KW-1185">Reference proteome</keyword>
<accession>A0A0D0BKC6</accession>